<reference evidence="1 2" key="1">
    <citation type="submission" date="2017-04" db="EMBL/GenBank/DDBJ databases">
        <title>The new phylogeny of genus Mycobacterium.</title>
        <authorList>
            <person name="Tortoli E."/>
            <person name="Trovato A."/>
            <person name="Cirillo D.M."/>
        </authorList>
    </citation>
    <scope>NUCLEOTIDE SEQUENCE [LARGE SCALE GENOMIC DNA]</scope>
    <source>
        <strain evidence="1 2">KCTC 19819</strain>
    </source>
</reference>
<dbReference type="AlphaFoldDB" id="A0A7I7SBQ7"/>
<evidence type="ECO:0000313" key="2">
    <source>
        <dbReference type="Proteomes" id="UP000193577"/>
    </source>
</evidence>
<protein>
    <submittedName>
        <fullName evidence="1">Uncharacterized protein</fullName>
    </submittedName>
</protein>
<dbReference type="Proteomes" id="UP000193577">
    <property type="component" value="Unassembled WGS sequence"/>
</dbReference>
<dbReference type="Pfam" id="PF12728">
    <property type="entry name" value="HTH_17"/>
    <property type="match status" value="1"/>
</dbReference>
<evidence type="ECO:0000313" key="1">
    <source>
        <dbReference type="EMBL" id="OSC34609.1"/>
    </source>
</evidence>
<gene>
    <name evidence="1" type="ORF">B8W67_06465</name>
</gene>
<organism evidence="1 2">
    <name type="scientific">Mycolicibacillus koreensis</name>
    <dbReference type="NCBI Taxonomy" id="1069220"/>
    <lineage>
        <taxon>Bacteria</taxon>
        <taxon>Bacillati</taxon>
        <taxon>Actinomycetota</taxon>
        <taxon>Actinomycetes</taxon>
        <taxon>Mycobacteriales</taxon>
        <taxon>Mycobacteriaceae</taxon>
        <taxon>Mycolicibacillus</taxon>
    </lineage>
</organism>
<comment type="caution">
    <text evidence="1">The sequence shown here is derived from an EMBL/GenBank/DDBJ whole genome shotgun (WGS) entry which is preliminary data.</text>
</comment>
<dbReference type="OrthoDB" id="7874861at2"/>
<dbReference type="InterPro" id="IPR041657">
    <property type="entry name" value="HTH_17"/>
</dbReference>
<dbReference type="GO" id="GO:0003677">
    <property type="term" value="F:DNA binding"/>
    <property type="evidence" value="ECO:0007669"/>
    <property type="project" value="InterPro"/>
</dbReference>
<dbReference type="InterPro" id="IPR010093">
    <property type="entry name" value="SinI_DNA-bd"/>
</dbReference>
<proteinExistence type="predicted"/>
<sequence length="91" mass="9865">MNDPRSAPPRRDRLTEALEAIIQAEVDRRVAELVGVTKPLTVKDAADRLGLATSTVYGLVREGKLRAIETGTSRVLIPSSEVDRLLRGSVA</sequence>
<keyword evidence="2" id="KW-1185">Reference proteome</keyword>
<name>A0A7I7SBQ7_9MYCO</name>
<accession>A0A7I7SBQ7</accession>
<dbReference type="SUPFAM" id="SSF46955">
    <property type="entry name" value="Putative DNA-binding domain"/>
    <property type="match status" value="1"/>
</dbReference>
<dbReference type="InterPro" id="IPR009061">
    <property type="entry name" value="DNA-bd_dom_put_sf"/>
</dbReference>
<dbReference type="NCBIfam" id="TIGR01764">
    <property type="entry name" value="excise"/>
    <property type="match status" value="1"/>
</dbReference>
<dbReference type="RefSeq" id="WP_085303042.1">
    <property type="nucleotide sequence ID" value="NZ_AP022594.1"/>
</dbReference>
<dbReference type="EMBL" id="NCXO01000009">
    <property type="protein sequence ID" value="OSC34609.1"/>
    <property type="molecule type" value="Genomic_DNA"/>
</dbReference>